<accession>A0A383RBK1</accession>
<feature type="region of interest" description="Disordered" evidence="6">
    <location>
        <begin position="381"/>
        <end position="400"/>
    </location>
</feature>
<evidence type="ECO:0000256" key="2">
    <source>
        <dbReference type="ARBA" id="ARBA00022525"/>
    </source>
</evidence>
<dbReference type="InterPro" id="IPR051024">
    <property type="entry name" value="GlcNAc_Chitin_IntDeg"/>
</dbReference>
<dbReference type="InterPro" id="IPR036116">
    <property type="entry name" value="FN3_sf"/>
</dbReference>
<dbReference type="FunFam" id="2.70.50.50:FF:000001">
    <property type="entry name" value="Chitin-binding protein"/>
    <property type="match status" value="1"/>
</dbReference>
<evidence type="ECO:0000259" key="7">
    <source>
        <dbReference type="PROSITE" id="PS50853"/>
    </source>
</evidence>
<keyword evidence="5" id="KW-0119">Carbohydrate metabolism</keyword>
<dbReference type="GO" id="GO:0030246">
    <property type="term" value="F:carbohydrate binding"/>
    <property type="evidence" value="ECO:0007669"/>
    <property type="project" value="InterPro"/>
</dbReference>
<evidence type="ECO:0000256" key="6">
    <source>
        <dbReference type="SAM" id="MobiDB-lite"/>
    </source>
</evidence>
<dbReference type="Gene3D" id="2.70.50.50">
    <property type="entry name" value="chitin-binding protein cbp21"/>
    <property type="match status" value="1"/>
</dbReference>
<evidence type="ECO:0000256" key="3">
    <source>
        <dbReference type="ARBA" id="ARBA00022729"/>
    </source>
</evidence>
<reference evidence="9" key="1">
    <citation type="submission" date="2018-08" db="EMBL/GenBank/DDBJ databases">
        <authorList>
            <person name="Chevrot R."/>
        </authorList>
    </citation>
    <scope>NUCLEOTIDE SEQUENCE [LARGE SCALE GENOMIC DNA]</scope>
</reference>
<name>A0A383RBK1_PAEAL</name>
<evidence type="ECO:0000256" key="1">
    <source>
        <dbReference type="ARBA" id="ARBA00004613"/>
    </source>
</evidence>
<keyword evidence="3" id="KW-0732">Signal</keyword>
<dbReference type="GO" id="GO:0005576">
    <property type="term" value="C:extracellular region"/>
    <property type="evidence" value="ECO:0007669"/>
    <property type="project" value="UniProtKB-SubCell"/>
</dbReference>
<dbReference type="CDD" id="cd21177">
    <property type="entry name" value="LPMO_AA10"/>
    <property type="match status" value="1"/>
</dbReference>
<dbReference type="InterPro" id="IPR013783">
    <property type="entry name" value="Ig-like_fold"/>
</dbReference>
<dbReference type="PROSITE" id="PS50853">
    <property type="entry name" value="FN3"/>
    <property type="match status" value="2"/>
</dbReference>
<evidence type="ECO:0000256" key="4">
    <source>
        <dbReference type="ARBA" id="ARBA00022801"/>
    </source>
</evidence>
<dbReference type="Proteomes" id="UP000304148">
    <property type="component" value="Chromosome"/>
</dbReference>
<dbReference type="InterPro" id="IPR003610">
    <property type="entry name" value="CBM5/12"/>
</dbReference>
<dbReference type="InterPro" id="IPR014756">
    <property type="entry name" value="Ig_E-set"/>
</dbReference>
<dbReference type="Pfam" id="PF00041">
    <property type="entry name" value="fn3"/>
    <property type="match status" value="2"/>
</dbReference>
<comment type="subcellular location">
    <subcellularLocation>
        <location evidence="1">Secreted</location>
    </subcellularLocation>
</comment>
<feature type="domain" description="Fibronectin type-III" evidence="7">
    <location>
        <begin position="215"/>
        <end position="303"/>
    </location>
</feature>
<dbReference type="EMBL" id="LS992241">
    <property type="protein sequence ID" value="SYX83992.1"/>
    <property type="molecule type" value="Genomic_DNA"/>
</dbReference>
<keyword evidence="2" id="KW-0964">Secreted</keyword>
<dbReference type="AlphaFoldDB" id="A0A383RBK1"/>
<sequence length="449" mass="47721">MMFQTRLDSRFIQRLTLIGGGLLLVFACLFTFSKTSSAHGYINDPASRAIQCKNGLNTNCGPIVYEPQSLEGPKGFPAAGPPDGKIASAGLAGFAPLDQQSATRWNKVSMKSGTNNFTWIFTARHATTSYRYFITKPDWNPNAPLTRAQFDLTPFCTINGNGQQPPATLTQTCNVPQRDGYHVILGVWDIADTQNAWYIVIDAQFGPGDSVAPTAPTNLAVSNVGTTTATLNWGASTDNIAVTGYEVYNGANVIATVPANQTSANLTNLLAGTTYNLAVKAFDASGNRSPLSNSVQFTTTQLPIDVTPPTIPTGLHVMGTPTSTSVTLMWNASTDDSGIAGYRIYNGSTVIATVTGTATEKVVTGLSPNTQYTLTVRAYDPSNNESGDSNAVTVSTPDGPSATPWAPNTAYAVNALVSYNGKVYKCLQNHTSLPGWEPSNVPALWQLQP</sequence>
<dbReference type="PANTHER" id="PTHR34823:SF1">
    <property type="entry name" value="CHITIN-BINDING TYPE-4 DOMAIN-CONTAINING PROTEIN"/>
    <property type="match status" value="1"/>
</dbReference>
<protein>
    <submittedName>
        <fullName evidence="8">Chitin-binding domain 3 protein</fullName>
    </submittedName>
</protein>
<gene>
    <name evidence="8" type="ORF">PBLR_12414</name>
</gene>
<dbReference type="CDD" id="cd00063">
    <property type="entry name" value="FN3"/>
    <property type="match status" value="2"/>
</dbReference>
<dbReference type="Gene3D" id="2.60.40.10">
    <property type="entry name" value="Immunoglobulins"/>
    <property type="match status" value="2"/>
</dbReference>
<dbReference type="SUPFAM" id="SSF81296">
    <property type="entry name" value="E set domains"/>
    <property type="match status" value="1"/>
</dbReference>
<dbReference type="Pfam" id="PF03067">
    <property type="entry name" value="LPMO_10"/>
    <property type="match status" value="1"/>
</dbReference>
<dbReference type="CDD" id="cd12214">
    <property type="entry name" value="ChiA1_BD"/>
    <property type="match status" value="1"/>
</dbReference>
<keyword evidence="5" id="KW-0624">Polysaccharide degradation</keyword>
<feature type="domain" description="Fibronectin type-III" evidence="7">
    <location>
        <begin position="308"/>
        <end position="399"/>
    </location>
</feature>
<evidence type="ECO:0000256" key="5">
    <source>
        <dbReference type="ARBA" id="ARBA00023326"/>
    </source>
</evidence>
<dbReference type="SMART" id="SM00060">
    <property type="entry name" value="FN3"/>
    <property type="match status" value="2"/>
</dbReference>
<proteinExistence type="predicted"/>
<dbReference type="Pfam" id="PF02839">
    <property type="entry name" value="CBM_5_12"/>
    <property type="match status" value="1"/>
</dbReference>
<evidence type="ECO:0000313" key="8">
    <source>
        <dbReference type="EMBL" id="SYX83992.1"/>
    </source>
</evidence>
<dbReference type="GO" id="GO:0000272">
    <property type="term" value="P:polysaccharide catabolic process"/>
    <property type="evidence" value="ECO:0007669"/>
    <property type="project" value="UniProtKB-KW"/>
</dbReference>
<dbReference type="PANTHER" id="PTHR34823">
    <property type="entry name" value="GLCNAC-BINDING PROTEIN A"/>
    <property type="match status" value="1"/>
</dbReference>
<dbReference type="InterPro" id="IPR003961">
    <property type="entry name" value="FN3_dom"/>
</dbReference>
<dbReference type="GO" id="GO:0004553">
    <property type="term" value="F:hydrolase activity, hydrolyzing O-glycosyl compounds"/>
    <property type="evidence" value="ECO:0007669"/>
    <property type="project" value="InterPro"/>
</dbReference>
<dbReference type="SUPFAM" id="SSF49265">
    <property type="entry name" value="Fibronectin type III"/>
    <property type="match status" value="1"/>
</dbReference>
<feature type="compositionally biased region" description="Polar residues" evidence="6">
    <location>
        <begin position="381"/>
        <end position="398"/>
    </location>
</feature>
<dbReference type="PROSITE" id="PS51257">
    <property type="entry name" value="PROKAR_LIPOPROTEIN"/>
    <property type="match status" value="1"/>
</dbReference>
<dbReference type="SUPFAM" id="SSF51055">
    <property type="entry name" value="Carbohydrate binding domain"/>
    <property type="match status" value="1"/>
</dbReference>
<dbReference type="SMART" id="SM00495">
    <property type="entry name" value="ChtBD3"/>
    <property type="match status" value="1"/>
</dbReference>
<dbReference type="InterPro" id="IPR036573">
    <property type="entry name" value="CBM_sf_5/12"/>
</dbReference>
<dbReference type="Gene3D" id="2.10.10.20">
    <property type="entry name" value="Carbohydrate-binding module superfamily 5/12"/>
    <property type="match status" value="1"/>
</dbReference>
<organism evidence="8 9">
    <name type="scientific">Paenibacillus alvei</name>
    <name type="common">Bacillus alvei</name>
    <dbReference type="NCBI Taxonomy" id="44250"/>
    <lineage>
        <taxon>Bacteria</taxon>
        <taxon>Bacillati</taxon>
        <taxon>Bacillota</taxon>
        <taxon>Bacilli</taxon>
        <taxon>Bacillales</taxon>
        <taxon>Paenibacillaceae</taxon>
        <taxon>Paenibacillus</taxon>
    </lineage>
</organism>
<keyword evidence="4" id="KW-0378">Hydrolase</keyword>
<dbReference type="InterPro" id="IPR004302">
    <property type="entry name" value="Cellulose/chitin-bd_N"/>
</dbReference>
<evidence type="ECO:0000313" key="9">
    <source>
        <dbReference type="Proteomes" id="UP000304148"/>
    </source>
</evidence>